<dbReference type="PROSITE" id="PS01134">
    <property type="entry name" value="FTSZ_1"/>
    <property type="match status" value="1"/>
</dbReference>
<feature type="binding site" evidence="4">
    <location>
        <begin position="112"/>
        <end position="114"/>
    </location>
    <ligand>
        <name>GTP</name>
        <dbReference type="ChEBI" id="CHEBI:37565"/>
    </ligand>
</feature>
<dbReference type="Gene3D" id="3.40.50.1440">
    <property type="entry name" value="Tubulin/FtsZ, GTPase domain"/>
    <property type="match status" value="1"/>
</dbReference>
<name>A0A4S8NSZ9_9HYPH</name>
<dbReference type="InterPro" id="IPR018316">
    <property type="entry name" value="Tubulin/FtsZ_2-layer-sand-dom"/>
</dbReference>
<keyword evidence="3 4" id="KW-0342">GTP-binding</keyword>
<reference evidence="8 9" key="1">
    <citation type="submission" date="2019-04" db="EMBL/GenBank/DDBJ databases">
        <title>Genome sequence of strain shin9-1.</title>
        <authorList>
            <person name="Gao J."/>
            <person name="Sun J."/>
        </authorList>
    </citation>
    <scope>NUCLEOTIDE SEQUENCE [LARGE SCALE GENOMIC DNA]</scope>
    <source>
        <strain evidence="9">shin9-1</strain>
    </source>
</reference>
<evidence type="ECO:0000313" key="8">
    <source>
        <dbReference type="EMBL" id="THV19745.1"/>
    </source>
</evidence>
<dbReference type="GO" id="GO:0005525">
    <property type="term" value="F:GTP binding"/>
    <property type="evidence" value="ECO:0007669"/>
    <property type="project" value="UniProtKB-UniRule"/>
</dbReference>
<dbReference type="InterPro" id="IPR045061">
    <property type="entry name" value="FtsZ/CetZ"/>
</dbReference>
<dbReference type="InterPro" id="IPR008280">
    <property type="entry name" value="Tub_FtsZ_C"/>
</dbReference>
<sequence>MKQKPTPSLEVRGWTPKIAVIGVGGGGGNAINTMIGRGDQDVRFIAANTDAQALASSKAEHQVQLGKSVTQGLGAGSQPELGRAAATESLDDIMEHLKDVQVCFLAAGMGGGTGTGATPVIAHAARQAGLLTVAVVTEPFTFEGTHRARQAKDGIRSLVEAADTVIVVPNQNLFLLSNATTTLDAAFQMADKVLVEGVMSLVDLMRADGLINLDFADVQAVMKNMGRAIIASGTAAGSGRAREAARAAIDNPLFRGISLETARTLLVSISATRELTLFEVDEAATYIRDHVNADTDMILGTNFDATLGEDLRVSIIAAGLNGPADVVVLAEHLQKQRAVASAP</sequence>
<evidence type="ECO:0000256" key="5">
    <source>
        <dbReference type="NCBIfam" id="TIGR00065"/>
    </source>
</evidence>
<keyword evidence="4" id="KW-0131">Cell cycle</keyword>
<comment type="subcellular location">
    <subcellularLocation>
        <location evidence="4">Cytoplasm</location>
    </subcellularLocation>
    <text evidence="4">Assembles at midcell at the inner surface of the cytoplasmic membrane.</text>
</comment>
<dbReference type="EMBL" id="STGV01000011">
    <property type="protein sequence ID" value="THV19745.1"/>
    <property type="molecule type" value="Genomic_DNA"/>
</dbReference>
<dbReference type="PRINTS" id="PR00423">
    <property type="entry name" value="CELLDVISFTSZ"/>
</dbReference>
<dbReference type="SMART" id="SM00865">
    <property type="entry name" value="Tubulin_C"/>
    <property type="match status" value="1"/>
</dbReference>
<dbReference type="SUPFAM" id="SSF52490">
    <property type="entry name" value="Tubulin nucleotide-binding domain-like"/>
    <property type="match status" value="1"/>
</dbReference>
<dbReference type="NCBIfam" id="TIGR00065">
    <property type="entry name" value="ftsZ"/>
    <property type="match status" value="1"/>
</dbReference>
<evidence type="ECO:0000256" key="4">
    <source>
        <dbReference type="HAMAP-Rule" id="MF_00909"/>
    </source>
</evidence>
<dbReference type="GO" id="GO:0043093">
    <property type="term" value="P:FtsZ-dependent cytokinesis"/>
    <property type="evidence" value="ECO:0007669"/>
    <property type="project" value="UniProtKB-UniRule"/>
</dbReference>
<gene>
    <name evidence="4 8" type="primary">ftsZ</name>
    <name evidence="8" type="ORF">FAA97_20505</name>
</gene>
<dbReference type="InterPro" id="IPR020805">
    <property type="entry name" value="Cell_div_FtsZ_CS"/>
</dbReference>
<evidence type="ECO:0000313" key="9">
    <source>
        <dbReference type="Proteomes" id="UP000308828"/>
    </source>
</evidence>
<feature type="domain" description="Tubulin/FtsZ GTPase" evidence="6">
    <location>
        <begin position="17"/>
        <end position="209"/>
    </location>
</feature>
<dbReference type="SMART" id="SM00864">
    <property type="entry name" value="Tubulin"/>
    <property type="match status" value="1"/>
</dbReference>
<feature type="binding site" evidence="4">
    <location>
        <position position="191"/>
    </location>
    <ligand>
        <name>GTP</name>
        <dbReference type="ChEBI" id="CHEBI:37565"/>
    </ligand>
</feature>
<dbReference type="Gene3D" id="3.30.1330.20">
    <property type="entry name" value="Tubulin/FtsZ, C-terminal domain"/>
    <property type="match status" value="1"/>
</dbReference>
<keyword evidence="2 4" id="KW-0547">Nucleotide-binding</keyword>
<dbReference type="InterPro" id="IPR036525">
    <property type="entry name" value="Tubulin/FtsZ_GTPase_sf"/>
</dbReference>
<dbReference type="GO" id="GO:0003924">
    <property type="term" value="F:GTPase activity"/>
    <property type="evidence" value="ECO:0007669"/>
    <property type="project" value="UniProtKB-UniRule"/>
</dbReference>
<dbReference type="CDD" id="cd02201">
    <property type="entry name" value="FtsZ_type1"/>
    <property type="match status" value="1"/>
</dbReference>
<dbReference type="InterPro" id="IPR003008">
    <property type="entry name" value="Tubulin_FtsZ_GTPase"/>
</dbReference>
<comment type="caution">
    <text evidence="8">The sequence shown here is derived from an EMBL/GenBank/DDBJ whole genome shotgun (WGS) entry which is preliminary data.</text>
</comment>
<keyword evidence="4" id="KW-0717">Septation</keyword>
<dbReference type="PANTHER" id="PTHR30314">
    <property type="entry name" value="CELL DIVISION PROTEIN FTSZ-RELATED"/>
    <property type="match status" value="1"/>
</dbReference>
<keyword evidence="4" id="KW-0963">Cytoplasm</keyword>
<dbReference type="HAMAP" id="MF_00909">
    <property type="entry name" value="FtsZ"/>
    <property type="match status" value="1"/>
</dbReference>
<feature type="binding site" evidence="4">
    <location>
        <position position="147"/>
    </location>
    <ligand>
        <name>GTP</name>
        <dbReference type="ChEBI" id="CHEBI:37565"/>
    </ligand>
</feature>
<feature type="binding site" evidence="4">
    <location>
        <position position="143"/>
    </location>
    <ligand>
        <name>GTP</name>
        <dbReference type="ChEBI" id="CHEBI:37565"/>
    </ligand>
</feature>
<dbReference type="FunFam" id="3.40.50.1440:FF:000001">
    <property type="entry name" value="Cell division protein FtsZ"/>
    <property type="match status" value="1"/>
</dbReference>
<dbReference type="Proteomes" id="UP000308828">
    <property type="component" value="Unassembled WGS sequence"/>
</dbReference>
<dbReference type="AlphaFoldDB" id="A0A4S8NSZ9"/>
<dbReference type="PANTHER" id="PTHR30314:SF3">
    <property type="entry name" value="MITOCHONDRIAL DIVISION PROTEIN FSZA"/>
    <property type="match status" value="1"/>
</dbReference>
<dbReference type="SUPFAM" id="SSF55307">
    <property type="entry name" value="Tubulin C-terminal domain-like"/>
    <property type="match status" value="1"/>
</dbReference>
<dbReference type="GO" id="GO:0005737">
    <property type="term" value="C:cytoplasm"/>
    <property type="evidence" value="ECO:0007669"/>
    <property type="project" value="UniProtKB-SubCell"/>
</dbReference>
<keyword evidence="4 8" id="KW-0132">Cell division</keyword>
<keyword evidence="9" id="KW-1185">Reference proteome</keyword>
<feature type="domain" description="Tubulin/FtsZ 2-layer sandwich" evidence="7">
    <location>
        <begin position="211"/>
        <end position="329"/>
    </location>
</feature>
<dbReference type="GO" id="GO:0051258">
    <property type="term" value="P:protein polymerization"/>
    <property type="evidence" value="ECO:0007669"/>
    <property type="project" value="UniProtKB-UniRule"/>
</dbReference>
<dbReference type="InterPro" id="IPR000158">
    <property type="entry name" value="Cell_div_FtsZ"/>
</dbReference>
<dbReference type="GO" id="GO:0032153">
    <property type="term" value="C:cell division site"/>
    <property type="evidence" value="ECO:0007669"/>
    <property type="project" value="UniProtKB-UniRule"/>
</dbReference>
<dbReference type="InterPro" id="IPR024757">
    <property type="entry name" value="FtsZ_C"/>
</dbReference>
<feature type="binding site" evidence="4">
    <location>
        <begin position="25"/>
        <end position="29"/>
    </location>
    <ligand>
        <name>GTP</name>
        <dbReference type="ChEBI" id="CHEBI:37565"/>
    </ligand>
</feature>
<dbReference type="RefSeq" id="WP_136600440.1">
    <property type="nucleotide sequence ID" value="NZ_STGV01000011.1"/>
</dbReference>
<protein>
    <recommendedName>
        <fullName evidence="4 5">Cell division protein FtsZ</fullName>
    </recommendedName>
</protein>
<evidence type="ECO:0000259" key="6">
    <source>
        <dbReference type="SMART" id="SM00864"/>
    </source>
</evidence>
<dbReference type="Pfam" id="PF00091">
    <property type="entry name" value="Tubulin"/>
    <property type="match status" value="1"/>
</dbReference>
<proteinExistence type="inferred from homology"/>
<accession>A0A4S8NSZ9</accession>
<dbReference type="InterPro" id="IPR037103">
    <property type="entry name" value="Tubulin/FtsZ-like_C"/>
</dbReference>
<comment type="function">
    <text evidence="4">Essential cell division protein that forms a contractile ring structure (Z ring) at the future cell division site. The regulation of the ring assembly controls the timing and the location of cell division. One of the functions of the FtsZ ring is to recruit other cell division proteins to the septum to produce a new cell wall between the dividing cells. Binds GTP and shows GTPase activity.</text>
</comment>
<dbReference type="OrthoDB" id="9813375at2"/>
<comment type="subunit">
    <text evidence="4">Homodimer. Polymerizes to form a dynamic ring structure in a strictly GTP-dependent manner. Interacts directly with several other division proteins.</text>
</comment>
<dbReference type="GO" id="GO:0000917">
    <property type="term" value="P:division septum assembly"/>
    <property type="evidence" value="ECO:0007669"/>
    <property type="project" value="UniProtKB-KW"/>
</dbReference>
<evidence type="ECO:0000256" key="1">
    <source>
        <dbReference type="ARBA" id="ARBA00009690"/>
    </source>
</evidence>
<comment type="similarity">
    <text evidence="1 4">Belongs to the FtsZ family.</text>
</comment>
<dbReference type="Pfam" id="PF12327">
    <property type="entry name" value="FtsZ_C"/>
    <property type="match status" value="1"/>
</dbReference>
<evidence type="ECO:0000256" key="2">
    <source>
        <dbReference type="ARBA" id="ARBA00022741"/>
    </source>
</evidence>
<evidence type="ECO:0000259" key="7">
    <source>
        <dbReference type="SMART" id="SM00865"/>
    </source>
</evidence>
<organism evidence="8 9">
    <name type="scientific">Peteryoungia ipomoeae</name>
    <dbReference type="NCBI Taxonomy" id="1210932"/>
    <lineage>
        <taxon>Bacteria</taxon>
        <taxon>Pseudomonadati</taxon>
        <taxon>Pseudomonadota</taxon>
        <taxon>Alphaproteobacteria</taxon>
        <taxon>Hyphomicrobiales</taxon>
        <taxon>Rhizobiaceae</taxon>
        <taxon>Peteryoungia</taxon>
    </lineage>
</organism>
<evidence type="ECO:0000256" key="3">
    <source>
        <dbReference type="ARBA" id="ARBA00023134"/>
    </source>
</evidence>